<dbReference type="EMBL" id="JBBPBM010000015">
    <property type="protein sequence ID" value="KAK8558683.1"/>
    <property type="molecule type" value="Genomic_DNA"/>
</dbReference>
<name>A0ABR2EDF8_9ROSI</name>
<evidence type="ECO:0000313" key="3">
    <source>
        <dbReference type="Proteomes" id="UP001472677"/>
    </source>
</evidence>
<accession>A0ABR2EDF8</accession>
<keyword evidence="1" id="KW-0732">Signal</keyword>
<comment type="caution">
    <text evidence="2">The sequence shown here is derived from an EMBL/GenBank/DDBJ whole genome shotgun (WGS) entry which is preliminary data.</text>
</comment>
<gene>
    <name evidence="2" type="ORF">V6N12_041983</name>
</gene>
<keyword evidence="3" id="KW-1185">Reference proteome</keyword>
<feature type="chain" id="PRO_5045673102" evidence="1">
    <location>
        <begin position="27"/>
        <end position="170"/>
    </location>
</feature>
<reference evidence="2 3" key="1">
    <citation type="journal article" date="2024" name="G3 (Bethesda)">
        <title>Genome assembly of Hibiscus sabdariffa L. provides insights into metabolisms of medicinal natural products.</title>
        <authorList>
            <person name="Kim T."/>
        </authorList>
    </citation>
    <scope>NUCLEOTIDE SEQUENCE [LARGE SCALE GENOMIC DNA]</scope>
    <source>
        <strain evidence="2">TK-2024</strain>
        <tissue evidence="2">Old leaves</tissue>
    </source>
</reference>
<feature type="signal peptide" evidence="1">
    <location>
        <begin position="1"/>
        <end position="26"/>
    </location>
</feature>
<dbReference type="Proteomes" id="UP001472677">
    <property type="component" value="Unassembled WGS sequence"/>
</dbReference>
<evidence type="ECO:0000256" key="1">
    <source>
        <dbReference type="SAM" id="SignalP"/>
    </source>
</evidence>
<protein>
    <submittedName>
        <fullName evidence="2">Uncharacterized protein</fullName>
    </submittedName>
</protein>
<sequence>MKKHSFGVTSLLIILIVASYVSNSVAIRRKCDMDEDCELVEFCKCDKNDVCTCQRKAPAAKIVYGQCKKDQDCAKMCAPTCKPSCLINIGLCRCVSNSTAIGRKCDMDEDCELVEFCKCDKNDVCTCQLKAPAAKIVYGQCKKDHDCAKMCAPTCKPSCLINIGLCRCEC</sequence>
<proteinExistence type="predicted"/>
<evidence type="ECO:0000313" key="2">
    <source>
        <dbReference type="EMBL" id="KAK8558683.1"/>
    </source>
</evidence>
<organism evidence="2 3">
    <name type="scientific">Hibiscus sabdariffa</name>
    <name type="common">roselle</name>
    <dbReference type="NCBI Taxonomy" id="183260"/>
    <lineage>
        <taxon>Eukaryota</taxon>
        <taxon>Viridiplantae</taxon>
        <taxon>Streptophyta</taxon>
        <taxon>Embryophyta</taxon>
        <taxon>Tracheophyta</taxon>
        <taxon>Spermatophyta</taxon>
        <taxon>Magnoliopsida</taxon>
        <taxon>eudicotyledons</taxon>
        <taxon>Gunneridae</taxon>
        <taxon>Pentapetalae</taxon>
        <taxon>rosids</taxon>
        <taxon>malvids</taxon>
        <taxon>Malvales</taxon>
        <taxon>Malvaceae</taxon>
        <taxon>Malvoideae</taxon>
        <taxon>Hibiscus</taxon>
    </lineage>
</organism>